<sequence length="68" mass="7805">MNIQEFEHQYQESISKILNDLQSMAIVSNRLESNIVEVGTSVQGLNQMVEDFLKQQCRTQSSSEPPFE</sequence>
<organism evidence="1 2">
    <name type="scientific">Phormidesmis priestleyi</name>
    <dbReference type="NCBI Taxonomy" id="268141"/>
    <lineage>
        <taxon>Bacteria</taxon>
        <taxon>Bacillati</taxon>
        <taxon>Cyanobacteriota</taxon>
        <taxon>Cyanophyceae</taxon>
        <taxon>Leptolyngbyales</taxon>
        <taxon>Leptolyngbyaceae</taxon>
        <taxon>Phormidesmis</taxon>
    </lineage>
</organism>
<dbReference type="Proteomes" id="UP000249794">
    <property type="component" value="Unassembled WGS sequence"/>
</dbReference>
<proteinExistence type="predicted"/>
<protein>
    <submittedName>
        <fullName evidence="1">Uncharacterized protein</fullName>
    </submittedName>
</protein>
<name>A0A2W4XZT2_9CYAN</name>
<comment type="caution">
    <text evidence="1">The sequence shown here is derived from an EMBL/GenBank/DDBJ whole genome shotgun (WGS) entry which is preliminary data.</text>
</comment>
<reference evidence="2" key="1">
    <citation type="submission" date="2018-04" db="EMBL/GenBank/DDBJ databases">
        <authorList>
            <person name="Cornet L."/>
        </authorList>
    </citation>
    <scope>NUCLEOTIDE SEQUENCE [LARGE SCALE GENOMIC DNA]</scope>
</reference>
<dbReference type="AlphaFoldDB" id="A0A2W4XZT2"/>
<gene>
    <name evidence="1" type="ORF">DCF15_00445</name>
</gene>
<reference evidence="1 2" key="2">
    <citation type="submission" date="2018-06" db="EMBL/GenBank/DDBJ databases">
        <title>Metagenomic assembly of (sub)arctic Cyanobacteria and their associated microbiome from non-axenic cultures.</title>
        <authorList>
            <person name="Baurain D."/>
        </authorList>
    </citation>
    <scope>NUCLEOTIDE SEQUENCE [LARGE SCALE GENOMIC DNA]</scope>
    <source>
        <strain evidence="1">ULC027bin1</strain>
    </source>
</reference>
<accession>A0A2W4XZT2</accession>
<evidence type="ECO:0000313" key="2">
    <source>
        <dbReference type="Proteomes" id="UP000249794"/>
    </source>
</evidence>
<dbReference type="EMBL" id="QBMP01000002">
    <property type="protein sequence ID" value="PZO61282.1"/>
    <property type="molecule type" value="Genomic_DNA"/>
</dbReference>
<evidence type="ECO:0000313" key="1">
    <source>
        <dbReference type="EMBL" id="PZO61282.1"/>
    </source>
</evidence>